<dbReference type="PANTHER" id="PTHR43194">
    <property type="entry name" value="HYDROLASE ALPHA/BETA FOLD FAMILY"/>
    <property type="match status" value="1"/>
</dbReference>
<dbReference type="Proteomes" id="UP000544872">
    <property type="component" value="Unassembled WGS sequence"/>
</dbReference>
<dbReference type="AlphaFoldDB" id="A0A7X0DMA1"/>
<dbReference type="InterPro" id="IPR050228">
    <property type="entry name" value="Carboxylesterase_BioH"/>
</dbReference>
<organism evidence="2 3">
    <name type="scientific">Novispirillum itersonii</name>
    <name type="common">Aquaspirillum itersonii</name>
    <dbReference type="NCBI Taxonomy" id="189"/>
    <lineage>
        <taxon>Bacteria</taxon>
        <taxon>Pseudomonadati</taxon>
        <taxon>Pseudomonadota</taxon>
        <taxon>Alphaproteobacteria</taxon>
        <taxon>Rhodospirillales</taxon>
        <taxon>Novispirillaceae</taxon>
        <taxon>Novispirillum</taxon>
    </lineage>
</organism>
<gene>
    <name evidence="2" type="ORF">FHS48_001489</name>
</gene>
<sequence length="210" mass="22652">MPAGYAYDGYVSDMAALIARSGAAEVDWIGTSMGGLIGLFLAASHNTPIRRLVLNDVGPVIGADFIRFLKTYVGTDPRFATLEEAERFFRFAHAGFGALTDPQWAALTRESVRPVETGGFRLAYDPALAVPLQALPEQDVDLWAVWDAARVPTLVLRGAESPLLDRDMLARMAERPGVTVAEVPGCGHAPALMDPAQIALVRDWLMSVSV</sequence>
<keyword evidence="3" id="KW-1185">Reference proteome</keyword>
<dbReference type="InterPro" id="IPR000073">
    <property type="entry name" value="AB_hydrolase_1"/>
</dbReference>
<reference evidence="2 3" key="1">
    <citation type="submission" date="2020-08" db="EMBL/GenBank/DDBJ databases">
        <title>Genomic Encyclopedia of Type Strains, Phase IV (KMG-IV): sequencing the most valuable type-strain genomes for metagenomic binning, comparative biology and taxonomic classification.</title>
        <authorList>
            <person name="Goeker M."/>
        </authorList>
    </citation>
    <scope>NUCLEOTIDE SEQUENCE [LARGE SCALE GENOMIC DNA]</scope>
    <source>
        <strain evidence="2 3">DSM 11590</strain>
    </source>
</reference>
<evidence type="ECO:0000313" key="2">
    <source>
        <dbReference type="EMBL" id="MBB6210079.1"/>
    </source>
</evidence>
<dbReference type="Pfam" id="PF12697">
    <property type="entry name" value="Abhydrolase_6"/>
    <property type="match status" value="1"/>
</dbReference>
<comment type="caution">
    <text evidence="2">The sequence shown here is derived from an EMBL/GenBank/DDBJ whole genome shotgun (WGS) entry which is preliminary data.</text>
</comment>
<evidence type="ECO:0000259" key="1">
    <source>
        <dbReference type="Pfam" id="PF12697"/>
    </source>
</evidence>
<protein>
    <submittedName>
        <fullName evidence="2">Pimeloyl-ACP methyl ester carboxylesterase</fullName>
    </submittedName>
</protein>
<dbReference type="Gene3D" id="3.40.50.1820">
    <property type="entry name" value="alpha/beta hydrolase"/>
    <property type="match status" value="1"/>
</dbReference>
<dbReference type="EMBL" id="JACIIX010000004">
    <property type="protein sequence ID" value="MBB6210079.1"/>
    <property type="molecule type" value="Genomic_DNA"/>
</dbReference>
<dbReference type="PANTHER" id="PTHR43194:SF2">
    <property type="entry name" value="PEROXISOMAL MEMBRANE PROTEIN LPX1"/>
    <property type="match status" value="1"/>
</dbReference>
<dbReference type="InterPro" id="IPR029058">
    <property type="entry name" value="AB_hydrolase_fold"/>
</dbReference>
<feature type="domain" description="AB hydrolase-1" evidence="1">
    <location>
        <begin position="5"/>
        <end position="199"/>
    </location>
</feature>
<evidence type="ECO:0000313" key="3">
    <source>
        <dbReference type="Proteomes" id="UP000544872"/>
    </source>
</evidence>
<proteinExistence type="predicted"/>
<accession>A0A7X0DMA1</accession>
<name>A0A7X0DMA1_NOVIT</name>
<dbReference type="SUPFAM" id="SSF53474">
    <property type="entry name" value="alpha/beta-Hydrolases"/>
    <property type="match status" value="1"/>
</dbReference>